<reference evidence="2 3" key="1">
    <citation type="submission" date="2020-08" db="EMBL/GenBank/DDBJ databases">
        <title>Genomic Encyclopedia of Type Strains, Phase IV (KMG-IV): sequencing the most valuable type-strain genomes for metagenomic binning, comparative biology and taxonomic classification.</title>
        <authorList>
            <person name="Goeker M."/>
        </authorList>
    </citation>
    <scope>NUCLEOTIDE SEQUENCE [LARGE SCALE GENOMIC DNA]</scope>
    <source>
        <strain evidence="2 3">DSM 103737</strain>
    </source>
</reference>
<accession>A0A840C783</accession>
<evidence type="ECO:0000313" key="2">
    <source>
        <dbReference type="EMBL" id="MBB4019438.1"/>
    </source>
</evidence>
<feature type="region of interest" description="Disordered" evidence="1">
    <location>
        <begin position="1"/>
        <end position="20"/>
    </location>
</feature>
<keyword evidence="3" id="KW-1185">Reference proteome</keyword>
<dbReference type="EMBL" id="JACIEN010000007">
    <property type="protein sequence ID" value="MBB4019438.1"/>
    <property type="molecule type" value="Genomic_DNA"/>
</dbReference>
<dbReference type="RefSeq" id="WP_246373250.1">
    <property type="nucleotide sequence ID" value="NZ_JACIEN010000007.1"/>
</dbReference>
<comment type="caution">
    <text evidence="2">The sequence shown here is derived from an EMBL/GenBank/DDBJ whole genome shotgun (WGS) entry which is preliminary data.</text>
</comment>
<protein>
    <submittedName>
        <fullName evidence="2">Uncharacterized protein</fullName>
    </submittedName>
</protein>
<gene>
    <name evidence="2" type="ORF">GGR16_004489</name>
</gene>
<organism evidence="2 3">
    <name type="scientific">Chelatococcus caeni</name>
    <dbReference type="NCBI Taxonomy" id="1348468"/>
    <lineage>
        <taxon>Bacteria</taxon>
        <taxon>Pseudomonadati</taxon>
        <taxon>Pseudomonadota</taxon>
        <taxon>Alphaproteobacteria</taxon>
        <taxon>Hyphomicrobiales</taxon>
        <taxon>Chelatococcaceae</taxon>
        <taxon>Chelatococcus</taxon>
    </lineage>
</organism>
<sequence length="471" mass="48080">MDSRSISPSPPGPPGHGADGQVFRSFARAAELSTVLQPPAERAEGSAWPSADLPVIEGVDEFFAALADEGSKPQVGRIADGGRPVAAALGLQDAMPGPSRQAAARVTAEMLRLAQDWVGSWPGRMTLAQFADGAGVPLTTLQTYVHADGSLTLRGEELRAGGVQGGQLRGVTAEIVRQAQAAIAAGRTLGEFAQANDVSVSSLRNFVYANGSLSVFGAQLLAGGVHGGQVQGVTSDTVRQAQAAVASGQSLSAFALANNVSLNGLRSALHADGTPVAGRVQPPGLRLQPANAEVVRRAQTAVSTGQSLEAFAQANNVSLRSLRHFVRSGGALTLAGTQLLAGGVQGGQLRGANAENIRRAQDAIAAGQTLEAFAGENGVSLNSLRHCIHADGTLTVLGAQVVAGGVRSGHLKGATAEVVRQAQAAIAAGQTLAEFAQANDVALSSLKSVLRNDGTLTKRGTRLLARREGQP</sequence>
<proteinExistence type="predicted"/>
<evidence type="ECO:0000313" key="3">
    <source>
        <dbReference type="Proteomes" id="UP000577362"/>
    </source>
</evidence>
<evidence type="ECO:0000256" key="1">
    <source>
        <dbReference type="SAM" id="MobiDB-lite"/>
    </source>
</evidence>
<dbReference type="AlphaFoldDB" id="A0A840C783"/>
<name>A0A840C783_9HYPH</name>
<dbReference type="Proteomes" id="UP000577362">
    <property type="component" value="Unassembled WGS sequence"/>
</dbReference>